<dbReference type="PANTHER" id="PTHR45674:SF4">
    <property type="entry name" value="DNA LIGASE 1"/>
    <property type="match status" value="1"/>
</dbReference>
<evidence type="ECO:0000256" key="4">
    <source>
        <dbReference type="ARBA" id="ARBA00022618"/>
    </source>
</evidence>
<evidence type="ECO:0000259" key="15">
    <source>
        <dbReference type="PROSITE" id="PS50160"/>
    </source>
</evidence>
<evidence type="ECO:0000256" key="11">
    <source>
        <dbReference type="ARBA" id="ARBA00023172"/>
    </source>
</evidence>
<dbReference type="GO" id="GO:0006273">
    <property type="term" value="P:lagging strand elongation"/>
    <property type="evidence" value="ECO:0007669"/>
    <property type="project" value="TreeGrafter"/>
</dbReference>
<dbReference type="NCBIfam" id="TIGR00574">
    <property type="entry name" value="dnl1"/>
    <property type="match status" value="1"/>
</dbReference>
<evidence type="ECO:0000256" key="3">
    <source>
        <dbReference type="ARBA" id="ARBA00022598"/>
    </source>
</evidence>
<evidence type="ECO:0000256" key="12">
    <source>
        <dbReference type="ARBA" id="ARBA00023204"/>
    </source>
</evidence>
<protein>
    <recommendedName>
        <fullName evidence="2">DNA ligase</fullName>
    </recommendedName>
</protein>
<dbReference type="GO" id="GO:0005524">
    <property type="term" value="F:ATP binding"/>
    <property type="evidence" value="ECO:0007669"/>
    <property type="project" value="UniProtKB-KW"/>
</dbReference>
<comment type="caution">
    <text evidence="16">The sequence shown here is derived from an EMBL/GenBank/DDBJ whole genome shotgun (WGS) entry which is preliminary data.</text>
</comment>
<keyword evidence="10" id="KW-0460">Magnesium</keyword>
<evidence type="ECO:0000256" key="6">
    <source>
        <dbReference type="ARBA" id="ARBA00022723"/>
    </source>
</evidence>
<keyword evidence="3" id="KW-0436">Ligase</keyword>
<dbReference type="Proteomes" id="UP000277633">
    <property type="component" value="Unassembled WGS sequence"/>
</dbReference>
<keyword evidence="4" id="KW-0132">Cell division</keyword>
<keyword evidence="12" id="KW-0234">DNA repair</keyword>
<dbReference type="GO" id="GO:0051301">
    <property type="term" value="P:cell division"/>
    <property type="evidence" value="ECO:0007669"/>
    <property type="project" value="UniProtKB-KW"/>
</dbReference>
<dbReference type="InterPro" id="IPR036599">
    <property type="entry name" value="DNA_ligase_N_sf"/>
</dbReference>
<keyword evidence="7" id="KW-0547">Nucleotide-binding</keyword>
<evidence type="ECO:0000256" key="14">
    <source>
        <dbReference type="RuleBase" id="RU004196"/>
    </source>
</evidence>
<proteinExistence type="inferred from homology"/>
<dbReference type="InterPro" id="IPR000977">
    <property type="entry name" value="DNA_ligase_ATP-dep"/>
</dbReference>
<dbReference type="Pfam" id="PF01068">
    <property type="entry name" value="DNA_ligase_A_M"/>
    <property type="match status" value="1"/>
</dbReference>
<dbReference type="AlphaFoldDB" id="A0A497JEM5"/>
<sequence length="446" mass="50424">MTKTAGDLGSNPSSPMPDFPVAKHSKTYIYSFAIKLIMRFLEIASVMQKLESISSRIEMVAELSKLFVKASSNEIDKIVYLIQGQLGPAYKNIEAGLGESFVIDAIAKTTGYSEEHVKKLFKEKGDLGLVAQELVQKKKQLSLFAEELTLEKVFSNFLKIANASGAGSQDLKIKLLCELLNSAKPLEAKYIVRVPLNTLRLGVGDPTIMDALAEINIAEFKKQAKRTVKELSAKYSGDELHRQIRARLRELIEERYNIHSDLGYIAKRLKEKGLKALDEITITLGIPIRPTLAERLSTAEEIIKKLGKCAVETKLDGFRMQIHKDGDKVIIFSRRQEDMTYMFPDIVAGVREQIKAKKAIVEGEAIAYDENTAQFFPFQVTIQRKRKYDIKEFAEKYPLKLFLFDVMYVDGKNTMGLPFMERRKILEKLVKPGKVISLTEMIITDN</sequence>
<dbReference type="InterPro" id="IPR012310">
    <property type="entry name" value="DNA_ligase_ATP-dep_cent"/>
</dbReference>
<name>A0A497JEM5_9ARCH</name>
<dbReference type="PANTHER" id="PTHR45674">
    <property type="entry name" value="DNA LIGASE 1/3 FAMILY MEMBER"/>
    <property type="match status" value="1"/>
</dbReference>
<dbReference type="GO" id="GO:0003677">
    <property type="term" value="F:DNA binding"/>
    <property type="evidence" value="ECO:0007669"/>
    <property type="project" value="InterPro"/>
</dbReference>
<evidence type="ECO:0000256" key="2">
    <source>
        <dbReference type="ARBA" id="ARBA00013308"/>
    </source>
</evidence>
<keyword evidence="13" id="KW-0131">Cell cycle</keyword>
<keyword evidence="5" id="KW-0235">DNA replication</keyword>
<dbReference type="SUPFAM" id="SSF56091">
    <property type="entry name" value="DNA ligase/mRNA capping enzyme, catalytic domain"/>
    <property type="match status" value="1"/>
</dbReference>
<dbReference type="InterPro" id="IPR016059">
    <property type="entry name" value="DNA_ligase_ATP-dep_CS"/>
</dbReference>
<reference evidence="16 17" key="1">
    <citation type="submission" date="2018-06" db="EMBL/GenBank/DDBJ databases">
        <title>Extensive metabolic versatility and redundancy in microbially diverse, dynamic hydrothermal sediments.</title>
        <authorList>
            <person name="Dombrowski N."/>
            <person name="Teske A."/>
            <person name="Baker B.J."/>
        </authorList>
    </citation>
    <scope>NUCLEOTIDE SEQUENCE [LARGE SCALE GENOMIC DNA]</scope>
    <source>
        <strain evidence="16">B9_G13</strain>
    </source>
</reference>
<evidence type="ECO:0000313" key="16">
    <source>
        <dbReference type="EMBL" id="RLG68569.1"/>
    </source>
</evidence>
<keyword evidence="8" id="KW-0227">DNA damage</keyword>
<dbReference type="GO" id="GO:0071897">
    <property type="term" value="P:DNA biosynthetic process"/>
    <property type="evidence" value="ECO:0007669"/>
    <property type="project" value="InterPro"/>
</dbReference>
<dbReference type="GO" id="GO:0006281">
    <property type="term" value="P:DNA repair"/>
    <property type="evidence" value="ECO:0007669"/>
    <property type="project" value="UniProtKB-KW"/>
</dbReference>
<feature type="non-terminal residue" evidence="16">
    <location>
        <position position="446"/>
    </location>
</feature>
<dbReference type="CDD" id="cd07901">
    <property type="entry name" value="Adenylation_DNA_ligase_Arch_LigB"/>
    <property type="match status" value="1"/>
</dbReference>
<dbReference type="GO" id="GO:0006310">
    <property type="term" value="P:DNA recombination"/>
    <property type="evidence" value="ECO:0007669"/>
    <property type="project" value="UniProtKB-KW"/>
</dbReference>
<gene>
    <name evidence="16" type="ORF">DRO07_03345</name>
</gene>
<dbReference type="SUPFAM" id="SSF117018">
    <property type="entry name" value="ATP-dependent DNA ligase DNA-binding domain"/>
    <property type="match status" value="1"/>
</dbReference>
<dbReference type="GO" id="GO:0046872">
    <property type="term" value="F:metal ion binding"/>
    <property type="evidence" value="ECO:0007669"/>
    <property type="project" value="UniProtKB-KW"/>
</dbReference>
<evidence type="ECO:0000256" key="1">
    <source>
        <dbReference type="ARBA" id="ARBA00007572"/>
    </source>
</evidence>
<evidence type="ECO:0000256" key="8">
    <source>
        <dbReference type="ARBA" id="ARBA00022763"/>
    </source>
</evidence>
<dbReference type="InterPro" id="IPR050191">
    <property type="entry name" value="ATP-dep_DNA_ligase"/>
</dbReference>
<dbReference type="Pfam" id="PF04675">
    <property type="entry name" value="DNA_ligase_A_N"/>
    <property type="match status" value="1"/>
</dbReference>
<organism evidence="16 17">
    <name type="scientific">Candidatus Iainarchaeum sp</name>
    <dbReference type="NCBI Taxonomy" id="3101447"/>
    <lineage>
        <taxon>Archaea</taxon>
        <taxon>Candidatus Iainarchaeota</taxon>
        <taxon>Candidatus Iainarchaeia</taxon>
        <taxon>Candidatus Iainarchaeales</taxon>
        <taxon>Candidatus Iainarchaeaceae</taxon>
        <taxon>Candidatus Iainarchaeum</taxon>
    </lineage>
</organism>
<evidence type="ECO:0000256" key="5">
    <source>
        <dbReference type="ARBA" id="ARBA00022705"/>
    </source>
</evidence>
<comment type="similarity">
    <text evidence="1 14">Belongs to the ATP-dependent DNA ligase family.</text>
</comment>
<accession>A0A497JEM5</accession>
<feature type="domain" description="ATP-dependent DNA ligase family profile" evidence="15">
    <location>
        <begin position="401"/>
        <end position="446"/>
    </location>
</feature>
<dbReference type="PROSITE" id="PS50160">
    <property type="entry name" value="DNA_LIGASE_A3"/>
    <property type="match status" value="1"/>
</dbReference>
<keyword evidence="11" id="KW-0233">DNA recombination</keyword>
<keyword evidence="6" id="KW-0479">Metal-binding</keyword>
<keyword evidence="9" id="KW-0067">ATP-binding</keyword>
<dbReference type="FunFam" id="1.10.3260.10:FF:000007">
    <property type="entry name" value="DNA ligase"/>
    <property type="match status" value="1"/>
</dbReference>
<dbReference type="EMBL" id="QMWO01000140">
    <property type="protein sequence ID" value="RLG68569.1"/>
    <property type="molecule type" value="Genomic_DNA"/>
</dbReference>
<evidence type="ECO:0000256" key="9">
    <source>
        <dbReference type="ARBA" id="ARBA00022840"/>
    </source>
</evidence>
<evidence type="ECO:0000256" key="10">
    <source>
        <dbReference type="ARBA" id="ARBA00022842"/>
    </source>
</evidence>
<evidence type="ECO:0000256" key="7">
    <source>
        <dbReference type="ARBA" id="ARBA00022741"/>
    </source>
</evidence>
<evidence type="ECO:0000256" key="13">
    <source>
        <dbReference type="ARBA" id="ARBA00023306"/>
    </source>
</evidence>
<dbReference type="InterPro" id="IPR012308">
    <property type="entry name" value="DNA_ligase_ATP-dep_N"/>
</dbReference>
<dbReference type="Gene3D" id="3.30.470.30">
    <property type="entry name" value="DNA ligase/mRNA capping enzyme"/>
    <property type="match status" value="1"/>
</dbReference>
<dbReference type="PROSITE" id="PS00697">
    <property type="entry name" value="DNA_LIGASE_A1"/>
    <property type="match status" value="1"/>
</dbReference>
<dbReference type="GO" id="GO:0003910">
    <property type="term" value="F:DNA ligase (ATP) activity"/>
    <property type="evidence" value="ECO:0007669"/>
    <property type="project" value="InterPro"/>
</dbReference>
<evidence type="ECO:0000313" key="17">
    <source>
        <dbReference type="Proteomes" id="UP000277633"/>
    </source>
</evidence>
<dbReference type="Gene3D" id="1.10.3260.10">
    <property type="entry name" value="DNA ligase, ATP-dependent, N-terminal domain"/>
    <property type="match status" value="1"/>
</dbReference>